<feature type="binding site" description="axial binding residue" evidence="3">
    <location>
        <position position="394"/>
    </location>
    <ligand>
        <name>heme</name>
        <dbReference type="ChEBI" id="CHEBI:30413"/>
    </ligand>
    <ligandPart>
        <name>Fe</name>
        <dbReference type="ChEBI" id="CHEBI:18248"/>
    </ligandPart>
</feature>
<dbReference type="RefSeq" id="WP_073555589.1">
    <property type="nucleotide sequence ID" value="NZ_MRCA01000004.1"/>
</dbReference>
<evidence type="ECO:0000313" key="5">
    <source>
        <dbReference type="EMBL" id="OKH14262.1"/>
    </source>
</evidence>
<comment type="similarity">
    <text evidence="2 4">Belongs to the cytochrome P450 family.</text>
</comment>
<dbReference type="InterPro" id="IPR002401">
    <property type="entry name" value="Cyt_P450_E_grp-I"/>
</dbReference>
<keyword evidence="3 4" id="KW-0479">Metal-binding</keyword>
<dbReference type="PANTHER" id="PTHR24305:SF166">
    <property type="entry name" value="CYTOCHROME P450 12A4, MITOCHONDRIAL-RELATED"/>
    <property type="match status" value="1"/>
</dbReference>
<dbReference type="PROSITE" id="PS00086">
    <property type="entry name" value="CYTOCHROME_P450"/>
    <property type="match status" value="1"/>
</dbReference>
<dbReference type="SUPFAM" id="SSF48264">
    <property type="entry name" value="Cytochrome P450"/>
    <property type="match status" value="1"/>
</dbReference>
<proteinExistence type="inferred from homology"/>
<dbReference type="InterPro" id="IPR036396">
    <property type="entry name" value="Cyt_P450_sf"/>
</dbReference>
<dbReference type="GO" id="GO:0020037">
    <property type="term" value="F:heme binding"/>
    <property type="evidence" value="ECO:0007669"/>
    <property type="project" value="InterPro"/>
</dbReference>
<dbReference type="InterPro" id="IPR050121">
    <property type="entry name" value="Cytochrome_P450_monoxygenase"/>
</dbReference>
<reference evidence="5 6" key="1">
    <citation type="submission" date="2016-11" db="EMBL/GenBank/DDBJ databases">
        <title>Draft Genome Sequences of Nine Cyanobacterial Strains from Diverse Habitats.</title>
        <authorList>
            <person name="Zhu T."/>
            <person name="Hou S."/>
            <person name="Lu X."/>
            <person name="Hess W.R."/>
        </authorList>
    </citation>
    <scope>NUCLEOTIDE SEQUENCE [LARGE SCALE GENOMIC DNA]</scope>
    <source>
        <strain evidence="5 6">NIES-592</strain>
    </source>
</reference>
<comment type="caution">
    <text evidence="5">The sequence shown here is derived from an EMBL/GenBank/DDBJ whole genome shotgun (WGS) entry which is preliminary data.</text>
</comment>
<dbReference type="GO" id="GO:0016705">
    <property type="term" value="F:oxidoreductase activity, acting on paired donors, with incorporation or reduction of molecular oxygen"/>
    <property type="evidence" value="ECO:0007669"/>
    <property type="project" value="InterPro"/>
</dbReference>
<keyword evidence="4" id="KW-0560">Oxidoreductase</keyword>
<dbReference type="Gene3D" id="1.10.630.10">
    <property type="entry name" value="Cytochrome P450"/>
    <property type="match status" value="1"/>
</dbReference>
<name>A0A1U7H063_9CYAN</name>
<dbReference type="InterPro" id="IPR017972">
    <property type="entry name" value="Cyt_P450_CS"/>
</dbReference>
<dbReference type="Proteomes" id="UP000186391">
    <property type="component" value="Unassembled WGS sequence"/>
</dbReference>
<organism evidence="5 6">
    <name type="scientific">Fischerella major NIES-592</name>
    <dbReference type="NCBI Taxonomy" id="210994"/>
    <lineage>
        <taxon>Bacteria</taxon>
        <taxon>Bacillati</taxon>
        <taxon>Cyanobacteriota</taxon>
        <taxon>Cyanophyceae</taxon>
        <taxon>Nostocales</taxon>
        <taxon>Hapalosiphonaceae</taxon>
        <taxon>Fischerella</taxon>
    </lineage>
</organism>
<evidence type="ECO:0000313" key="6">
    <source>
        <dbReference type="Proteomes" id="UP000186391"/>
    </source>
</evidence>
<comment type="cofactor">
    <cofactor evidence="1 3">
        <name>heme</name>
        <dbReference type="ChEBI" id="CHEBI:30413"/>
    </cofactor>
</comment>
<dbReference type="CDD" id="cd11053">
    <property type="entry name" value="CYP110-like"/>
    <property type="match status" value="1"/>
</dbReference>
<protein>
    <submittedName>
        <fullName evidence="5">Cytochrome P450</fullName>
    </submittedName>
</protein>
<keyword evidence="3 4" id="KW-0349">Heme</keyword>
<dbReference type="Pfam" id="PF00067">
    <property type="entry name" value="p450"/>
    <property type="match status" value="1"/>
</dbReference>
<dbReference type="GO" id="GO:0004497">
    <property type="term" value="F:monooxygenase activity"/>
    <property type="evidence" value="ECO:0007669"/>
    <property type="project" value="UniProtKB-KW"/>
</dbReference>
<evidence type="ECO:0000256" key="3">
    <source>
        <dbReference type="PIRSR" id="PIRSR602401-1"/>
    </source>
</evidence>
<dbReference type="EMBL" id="MRCA01000004">
    <property type="protein sequence ID" value="OKH14262.1"/>
    <property type="molecule type" value="Genomic_DNA"/>
</dbReference>
<accession>A0A1U7H063</accession>
<dbReference type="AlphaFoldDB" id="A0A1U7H063"/>
<sequence>MQLPNRLAIPSFLQKLHWAIDPVTYFERAAEQYSDIFTAQIVGFGDTVVFITHPQAIQEIFTNDRKKFTAAGKLNRLMQPLLGEKSLLSLDGDRHKRRRQLLMPSFHGERIRAYGQLICNITEQILSEVPQNQPFLAHTVMQKISLQVILKVVFGLNEGERCQKIQYLMPLLLDIFRSPLTSSFFLFSFLQKDIGAWSPWGKFLCQRQQLDELIYAEIAERRNQQDPERIDILSLLMSACDENGQSMTDQELRDELMTLVFAGHETTATSMAWGLYWIHHLPEVHEKLKKELDTLENSPDPMRIFHLPYLSAICNETLRITPAVPFTPPRMVRDTVELLGHQLEPGTVVIPSIYLTHRREDIYPQPQQFKPERFLERQFSPYEFIPFGGGARSCIGQALAMFQMKLVLTTILSHYQLALVEKQPERLQRRGVVLGPGNGVKMVITKRRKQQEPEFDYTYNAV</sequence>
<keyword evidence="4" id="KW-0503">Monooxygenase</keyword>
<dbReference type="PRINTS" id="PR00463">
    <property type="entry name" value="EP450I"/>
</dbReference>
<keyword evidence="3 4" id="KW-0408">Iron</keyword>
<evidence type="ECO:0000256" key="2">
    <source>
        <dbReference type="ARBA" id="ARBA00010617"/>
    </source>
</evidence>
<gene>
    <name evidence="5" type="ORF">NIES592_09290</name>
</gene>
<dbReference type="PRINTS" id="PR00385">
    <property type="entry name" value="P450"/>
</dbReference>
<keyword evidence="6" id="KW-1185">Reference proteome</keyword>
<evidence type="ECO:0000256" key="1">
    <source>
        <dbReference type="ARBA" id="ARBA00001971"/>
    </source>
</evidence>
<dbReference type="InterPro" id="IPR001128">
    <property type="entry name" value="Cyt_P450"/>
</dbReference>
<dbReference type="GO" id="GO:0005506">
    <property type="term" value="F:iron ion binding"/>
    <property type="evidence" value="ECO:0007669"/>
    <property type="project" value="InterPro"/>
</dbReference>
<dbReference type="PANTHER" id="PTHR24305">
    <property type="entry name" value="CYTOCHROME P450"/>
    <property type="match status" value="1"/>
</dbReference>
<dbReference type="OrthoDB" id="446280at2"/>
<evidence type="ECO:0000256" key="4">
    <source>
        <dbReference type="RuleBase" id="RU000461"/>
    </source>
</evidence>